<reference evidence="1" key="1">
    <citation type="submission" date="2019-10" db="EMBL/GenBank/DDBJ databases">
        <title>Metagenomic sequencing of thiosulfate-disproportionating enrichment culture.</title>
        <authorList>
            <person name="Umezawa K."/>
            <person name="Kojima H."/>
            <person name="Fukui M."/>
        </authorList>
    </citation>
    <scope>NUCLEOTIDE SEQUENCE</scope>
    <source>
        <strain evidence="1">45J</strain>
    </source>
</reference>
<name>A0A5J4KWG2_9ZZZZ</name>
<sequence length="364" mass="41306">MEDRIYRLIRQAEKSRERSEFRDSLGLFKKALLISKRHNIVDGILSCTIAIADIYRMTGNFDRALKNYEDALEASEAIGNRLTAADCMVGIGMSLRAMGMWKDAIRFISAARKIYKRDDDKKGIAFSLWAEAGALRIAGDITSAIKKFEESRDIFLGVKDKSGEAYSLCGLGGVHRIAGRFRESLSYYKQANDIFKKLKDRFGIAYSHCGIGNAFRMTGNYNDALRHFKKAVELYKGIGDVVSYSYTLWSLANVYKMNGNLEHVRAYIDTALRNFKKTKDPRGIIYCNLTLGELMFMQGRYDLAEKKLMSAFQGADMHGFKLERCHSEMLLTHIGTQKIKGRGQNCYKKIGVRLNFTGIPFNMP</sequence>
<dbReference type="PANTHER" id="PTHR10098">
    <property type="entry name" value="RAPSYN-RELATED"/>
    <property type="match status" value="1"/>
</dbReference>
<dbReference type="SMART" id="SM00028">
    <property type="entry name" value="TPR"/>
    <property type="match status" value="6"/>
</dbReference>
<dbReference type="PROSITE" id="PS50005">
    <property type="entry name" value="TPR"/>
    <property type="match status" value="1"/>
</dbReference>
<dbReference type="EMBL" id="BLAB01000001">
    <property type="protein sequence ID" value="GER93908.1"/>
    <property type="molecule type" value="Genomic_DNA"/>
</dbReference>
<dbReference type="AlphaFoldDB" id="A0A5J4KWG2"/>
<organism evidence="1">
    <name type="scientific">hot springs metagenome</name>
    <dbReference type="NCBI Taxonomy" id="433727"/>
    <lineage>
        <taxon>unclassified sequences</taxon>
        <taxon>metagenomes</taxon>
        <taxon>ecological metagenomes</taxon>
    </lineage>
</organism>
<dbReference type="SUPFAM" id="SSF48452">
    <property type="entry name" value="TPR-like"/>
    <property type="match status" value="2"/>
</dbReference>
<dbReference type="Pfam" id="PF13424">
    <property type="entry name" value="TPR_12"/>
    <property type="match status" value="2"/>
</dbReference>
<dbReference type="Gene3D" id="1.25.40.10">
    <property type="entry name" value="Tetratricopeptide repeat domain"/>
    <property type="match status" value="1"/>
</dbReference>
<gene>
    <name evidence="1" type="ORF">A45J_1666</name>
</gene>
<protein>
    <submittedName>
        <fullName evidence="1">Tetratricopeptide repeat-containing protein</fullName>
    </submittedName>
</protein>
<comment type="caution">
    <text evidence="1">The sequence shown here is derived from an EMBL/GenBank/DDBJ whole genome shotgun (WGS) entry which is preliminary data.</text>
</comment>
<accession>A0A5J4KWG2</accession>
<evidence type="ECO:0000313" key="1">
    <source>
        <dbReference type="EMBL" id="GER93908.1"/>
    </source>
</evidence>
<dbReference type="InterPro" id="IPR019734">
    <property type="entry name" value="TPR_rpt"/>
</dbReference>
<dbReference type="InterPro" id="IPR011990">
    <property type="entry name" value="TPR-like_helical_dom_sf"/>
</dbReference>
<proteinExistence type="predicted"/>